<dbReference type="InterPro" id="IPR010902">
    <property type="entry name" value="NUMOD4"/>
</dbReference>
<dbReference type="Gene3D" id="3.90.75.20">
    <property type="match status" value="1"/>
</dbReference>
<dbReference type="SUPFAM" id="SSF54060">
    <property type="entry name" value="His-Me finger endonucleases"/>
    <property type="match status" value="1"/>
</dbReference>
<evidence type="ECO:0000259" key="1">
    <source>
        <dbReference type="Pfam" id="PF07463"/>
    </source>
</evidence>
<keyword evidence="3" id="KW-0378">Hydrolase</keyword>
<dbReference type="EMBL" id="MK947459">
    <property type="protein sequence ID" value="QFG07662.1"/>
    <property type="molecule type" value="Genomic_DNA"/>
</dbReference>
<evidence type="ECO:0000313" key="4">
    <source>
        <dbReference type="Proteomes" id="UP000327388"/>
    </source>
</evidence>
<sequence length="168" mass="19331">METWKDITGFDGKYQISNKGNVLSYLSGKILKPQVNRQGYLIVNLYYETGKCRKYRIHRLVAEHYVSNPDNKPFVNHLDGNKYNNEESNLEWVTAEENMEHAYNTGLNGAEKRAKGEQHGRCKLSDADVYWIRAHYQPRSKEFGQAALAAMFGVSQPTISNIIKEKSR</sequence>
<accession>A0A5J6TFV7</accession>
<evidence type="ECO:0000259" key="2">
    <source>
        <dbReference type="Pfam" id="PF13392"/>
    </source>
</evidence>
<proteinExistence type="predicted"/>
<dbReference type="GeneID" id="55618553"/>
<keyword evidence="3" id="KW-0255">Endonuclease</keyword>
<keyword evidence="4" id="KW-1185">Reference proteome</keyword>
<dbReference type="KEGG" id="vg:55618553"/>
<evidence type="ECO:0000313" key="3">
    <source>
        <dbReference type="EMBL" id="QFG07662.1"/>
    </source>
</evidence>
<dbReference type="InterPro" id="IPR044925">
    <property type="entry name" value="His-Me_finger_sf"/>
</dbReference>
<feature type="domain" description="NUMOD4" evidence="1">
    <location>
        <begin position="2"/>
        <end position="46"/>
    </location>
</feature>
<dbReference type="GO" id="GO:0004519">
    <property type="term" value="F:endonuclease activity"/>
    <property type="evidence" value="ECO:0007669"/>
    <property type="project" value="UniProtKB-KW"/>
</dbReference>
<dbReference type="InterPro" id="IPR003615">
    <property type="entry name" value="HNH_nuc"/>
</dbReference>
<reference evidence="3 4" key="1">
    <citation type="submission" date="2019-05" db="EMBL/GenBank/DDBJ databases">
        <title>Whole genome sequence analysis of broad host range Salmonella enterica bacteriophages.</title>
        <authorList>
            <person name="Bhandare S.G."/>
            <person name="Colavecchio A."/>
            <person name="Emond-Rheault J.-G."/>
            <person name="Hamel J."/>
            <person name="Kukavica-Ibrulj I."/>
            <person name="Boyle B."/>
            <person name="Levesque R.C."/>
            <person name="Goodridge L."/>
        </authorList>
    </citation>
    <scope>NUCLEOTIDE SEQUENCE [LARGE SCALE GENOMIC DNA]</scope>
</reference>
<dbReference type="Pfam" id="PF07463">
    <property type="entry name" value="NUMOD4"/>
    <property type="match status" value="1"/>
</dbReference>
<feature type="domain" description="HNH nuclease" evidence="2">
    <location>
        <begin position="55"/>
        <end position="99"/>
    </location>
</feature>
<name>A0A5J6TFV7_9CAUD</name>
<dbReference type="GO" id="GO:0016788">
    <property type="term" value="F:hydrolase activity, acting on ester bonds"/>
    <property type="evidence" value="ECO:0007669"/>
    <property type="project" value="InterPro"/>
</dbReference>
<protein>
    <submittedName>
        <fullName evidence="3">HNH homing endonuclease</fullName>
    </submittedName>
</protein>
<keyword evidence="3" id="KW-0540">Nuclease</keyword>
<organism evidence="3 4">
    <name type="scientific">Salmonella phage vB_SenS_SB13</name>
    <dbReference type="NCBI Taxonomy" id="2591135"/>
    <lineage>
        <taxon>Viruses</taxon>
        <taxon>Duplodnaviria</taxon>
        <taxon>Heunggongvirae</taxon>
        <taxon>Uroviricota</taxon>
        <taxon>Caudoviricetes</taxon>
        <taxon>Demerecviridae</taxon>
        <taxon>Markadamsvirinae</taxon>
        <taxon>Epseptimavirus</taxon>
        <taxon>Epseptimavirus SB13</taxon>
    </lineage>
</organism>
<dbReference type="RefSeq" id="YP_009848135.1">
    <property type="nucleotide sequence ID" value="NC_048781.1"/>
</dbReference>
<dbReference type="Pfam" id="PF13392">
    <property type="entry name" value="HNH_3"/>
    <property type="match status" value="1"/>
</dbReference>
<dbReference type="Proteomes" id="UP000327388">
    <property type="component" value="Segment"/>
</dbReference>